<feature type="transmembrane region" description="Helical" evidence="9">
    <location>
        <begin position="7"/>
        <end position="27"/>
    </location>
</feature>
<dbReference type="InterPro" id="IPR023828">
    <property type="entry name" value="Peptidase_S8_Ser-AS"/>
</dbReference>
<keyword evidence="9" id="KW-1133">Transmembrane helix</keyword>
<dbReference type="AlphaFoldDB" id="A0A7G5BTY0"/>
<keyword evidence="9" id="KW-0812">Transmembrane</keyword>
<protein>
    <submittedName>
        <fullName evidence="11">Peptidase S8</fullName>
    </submittedName>
</protein>
<dbReference type="PROSITE" id="PS51892">
    <property type="entry name" value="SUBTILASE"/>
    <property type="match status" value="1"/>
</dbReference>
<dbReference type="PROSITE" id="PS00138">
    <property type="entry name" value="SUBTILASE_SER"/>
    <property type="match status" value="1"/>
</dbReference>
<evidence type="ECO:0000256" key="5">
    <source>
        <dbReference type="ARBA" id="ARBA00022801"/>
    </source>
</evidence>
<dbReference type="InterPro" id="IPR050131">
    <property type="entry name" value="Peptidase_S8_subtilisin-like"/>
</dbReference>
<evidence type="ECO:0000256" key="6">
    <source>
        <dbReference type="ARBA" id="ARBA00022825"/>
    </source>
</evidence>
<dbReference type="PROSITE" id="PS00136">
    <property type="entry name" value="SUBTILASE_ASP"/>
    <property type="match status" value="1"/>
</dbReference>
<dbReference type="GO" id="GO:0005576">
    <property type="term" value="C:extracellular region"/>
    <property type="evidence" value="ECO:0007669"/>
    <property type="project" value="UniProtKB-SubCell"/>
</dbReference>
<evidence type="ECO:0000256" key="7">
    <source>
        <dbReference type="PROSITE-ProRule" id="PRU01240"/>
    </source>
</evidence>
<sequence length="631" mass="69094">MRRNTIIGILCALAVVLIAIPLVPSFYRSVQREPYASPARETPPSPKQEASYKLQTVERDMAATERLSRAQVVRDVRNFLGDSAKRSSLQSFQTLLGTHPEILYAEQSNGRHWEKAGKIPSELARTAEPHLAKARQTLKKSESYSSPTFTHKGKSYFVFSQHAPDRAEQSLIVLVTSEVIQAVERHQRRNMRLVPYPPEGRYRIESVVPGSNAETTVRTGEDNGNASHYAVDEIVVKFRSPLTERQLLQLRKDLHLTVVRYTGKTYVFRSKKHDTKALKKYFHDKFDPEFVEPHYLYLTNDWGSTPNGVSDGSSNQPPEGASIVPNDTLYSEYQWNLPEIATENGWKISKGSADVVVAVLDTGVQADHPDLKGRLVQGVNIVDPSSPPEDDVGHGTHVAGIIAAEVDNNEGVAGMTWFTKIMPVKVLDSSGAGSTYSVAEGIIWATDHGAKVINMSLGNYAEAEFLHDALKYAYERGVVLVAASGNDNTDRPGYPAAYPEVIAVSATDADESRAEYSNYGDYIDVAAPGTSIPSTYPGSRYAALSGTSMASPHVAALASLVRTANASLTNAEVMELLRRTAKDLGQSGKDNDFGYGQIDVQTALQTANVSNNSLQLFPLQVRKQLERLGGG</sequence>
<comment type="subcellular location">
    <subcellularLocation>
        <location evidence="1">Secreted</location>
    </subcellularLocation>
</comment>
<feature type="domain" description="Peptidase S8/S53" evidence="10">
    <location>
        <begin position="354"/>
        <end position="596"/>
    </location>
</feature>
<dbReference type="PANTHER" id="PTHR43806:SF11">
    <property type="entry name" value="CEREVISIN-RELATED"/>
    <property type="match status" value="1"/>
</dbReference>
<dbReference type="GO" id="GO:0006508">
    <property type="term" value="P:proteolysis"/>
    <property type="evidence" value="ECO:0007669"/>
    <property type="project" value="UniProtKB-KW"/>
</dbReference>
<evidence type="ECO:0000256" key="1">
    <source>
        <dbReference type="ARBA" id="ARBA00004613"/>
    </source>
</evidence>
<proteinExistence type="inferred from homology"/>
<evidence type="ECO:0000256" key="3">
    <source>
        <dbReference type="ARBA" id="ARBA00022525"/>
    </source>
</evidence>
<dbReference type="InterPro" id="IPR015500">
    <property type="entry name" value="Peptidase_S8_subtilisin-rel"/>
</dbReference>
<evidence type="ECO:0000256" key="4">
    <source>
        <dbReference type="ARBA" id="ARBA00022670"/>
    </source>
</evidence>
<dbReference type="PANTHER" id="PTHR43806">
    <property type="entry name" value="PEPTIDASE S8"/>
    <property type="match status" value="1"/>
</dbReference>
<evidence type="ECO:0000256" key="9">
    <source>
        <dbReference type="SAM" id="Phobius"/>
    </source>
</evidence>
<name>A0A7G5BTY0_9BACL</name>
<dbReference type="InterPro" id="IPR000209">
    <property type="entry name" value="Peptidase_S8/S53_dom"/>
</dbReference>
<accession>A0A7G5BTY0</accession>
<dbReference type="Pfam" id="PF00082">
    <property type="entry name" value="Peptidase_S8"/>
    <property type="match status" value="1"/>
</dbReference>
<keyword evidence="12" id="KW-1185">Reference proteome</keyword>
<dbReference type="KEGG" id="cchl:FPL14_03760"/>
<dbReference type="SUPFAM" id="SSF52743">
    <property type="entry name" value="Subtilisin-like"/>
    <property type="match status" value="1"/>
</dbReference>
<dbReference type="RefSeq" id="WP_182301769.1">
    <property type="nucleotide sequence ID" value="NZ_CP041969.1"/>
</dbReference>
<evidence type="ECO:0000256" key="2">
    <source>
        <dbReference type="ARBA" id="ARBA00011073"/>
    </source>
</evidence>
<dbReference type="CDD" id="cd07484">
    <property type="entry name" value="Peptidases_S8_Thermitase_like"/>
    <property type="match status" value="1"/>
</dbReference>
<feature type="active site" description="Charge relay system" evidence="7">
    <location>
        <position position="361"/>
    </location>
</feature>
<dbReference type="PROSITE" id="PS00137">
    <property type="entry name" value="SUBTILASE_HIS"/>
    <property type="match status" value="1"/>
</dbReference>
<feature type="active site" description="Charge relay system" evidence="7">
    <location>
        <position position="548"/>
    </location>
</feature>
<reference evidence="11 12" key="1">
    <citation type="submission" date="2019-07" db="EMBL/GenBank/DDBJ databases">
        <authorList>
            <person name="Kim J.K."/>
            <person name="Cheong H.-M."/>
            <person name="Choi Y."/>
            <person name="Hwang K.J."/>
            <person name="Lee S."/>
            <person name="Choi C."/>
        </authorList>
    </citation>
    <scope>NUCLEOTIDE SEQUENCE [LARGE SCALE GENOMIC DNA]</scope>
    <source>
        <strain evidence="11 12">KS 22</strain>
    </source>
</reference>
<feature type="active site" description="Charge relay system" evidence="7">
    <location>
        <position position="394"/>
    </location>
</feature>
<evidence type="ECO:0000313" key="12">
    <source>
        <dbReference type="Proteomes" id="UP000515679"/>
    </source>
</evidence>
<dbReference type="InterPro" id="IPR022398">
    <property type="entry name" value="Peptidase_S8_His-AS"/>
</dbReference>
<evidence type="ECO:0000313" key="11">
    <source>
        <dbReference type="EMBL" id="QMV40414.1"/>
    </source>
</evidence>
<evidence type="ECO:0000256" key="8">
    <source>
        <dbReference type="RuleBase" id="RU003355"/>
    </source>
</evidence>
<comment type="similarity">
    <text evidence="2 7 8">Belongs to the peptidase S8 family.</text>
</comment>
<dbReference type="InterPro" id="IPR034084">
    <property type="entry name" value="Thermitase-like_dom"/>
</dbReference>
<gene>
    <name evidence="11" type="ORF">FPL14_03760</name>
</gene>
<dbReference type="InterPro" id="IPR036852">
    <property type="entry name" value="Peptidase_S8/S53_dom_sf"/>
</dbReference>
<evidence type="ECO:0000259" key="10">
    <source>
        <dbReference type="Pfam" id="PF00082"/>
    </source>
</evidence>
<dbReference type="InterPro" id="IPR023827">
    <property type="entry name" value="Peptidase_S8_Asp-AS"/>
</dbReference>
<keyword evidence="5 7" id="KW-0378">Hydrolase</keyword>
<keyword evidence="6 7" id="KW-0720">Serine protease</keyword>
<dbReference type="Proteomes" id="UP000515679">
    <property type="component" value="Chromosome"/>
</dbReference>
<keyword evidence="9" id="KW-0472">Membrane</keyword>
<dbReference type="EMBL" id="CP041969">
    <property type="protein sequence ID" value="QMV40414.1"/>
    <property type="molecule type" value="Genomic_DNA"/>
</dbReference>
<dbReference type="PRINTS" id="PR00723">
    <property type="entry name" value="SUBTILISIN"/>
</dbReference>
<organism evidence="11 12">
    <name type="scientific">Cohnella cholangitidis</name>
    <dbReference type="NCBI Taxonomy" id="2598458"/>
    <lineage>
        <taxon>Bacteria</taxon>
        <taxon>Bacillati</taxon>
        <taxon>Bacillota</taxon>
        <taxon>Bacilli</taxon>
        <taxon>Bacillales</taxon>
        <taxon>Paenibacillaceae</taxon>
        <taxon>Cohnella</taxon>
    </lineage>
</organism>
<keyword evidence="3" id="KW-0964">Secreted</keyword>
<dbReference type="Gene3D" id="3.40.50.200">
    <property type="entry name" value="Peptidase S8/S53 domain"/>
    <property type="match status" value="1"/>
</dbReference>
<keyword evidence="4 7" id="KW-0645">Protease</keyword>
<dbReference type="GO" id="GO:0004252">
    <property type="term" value="F:serine-type endopeptidase activity"/>
    <property type="evidence" value="ECO:0007669"/>
    <property type="project" value="UniProtKB-UniRule"/>
</dbReference>